<protein>
    <submittedName>
        <fullName evidence="1">Uncharacterized protein</fullName>
    </submittedName>
</protein>
<dbReference type="AlphaFoldDB" id="A0A645FIJ3"/>
<organism evidence="1">
    <name type="scientific">bioreactor metagenome</name>
    <dbReference type="NCBI Taxonomy" id="1076179"/>
    <lineage>
        <taxon>unclassified sequences</taxon>
        <taxon>metagenomes</taxon>
        <taxon>ecological metagenomes</taxon>
    </lineage>
</organism>
<accession>A0A645FIJ3</accession>
<proteinExistence type="predicted"/>
<name>A0A645FIJ3_9ZZZZ</name>
<sequence>MARMIRAPTMEPSTASIPEGIAVGQSTHLFLIKRIVDALVPMLLESLFVAIALCGGIPASRYAGSVMSPPPPATASRRLPVNTSGQMINRVQRLPIMRLCARIPCSRGTPPCDPRRTAVCRGRSSSRAAGAAPRAFRFPGSCRRE</sequence>
<comment type="caution">
    <text evidence="1">The sequence shown here is derived from an EMBL/GenBank/DDBJ whole genome shotgun (WGS) entry which is preliminary data.</text>
</comment>
<reference evidence="1" key="1">
    <citation type="submission" date="2019-08" db="EMBL/GenBank/DDBJ databases">
        <authorList>
            <person name="Kucharzyk K."/>
            <person name="Murdoch R.W."/>
            <person name="Higgins S."/>
            <person name="Loffler F."/>
        </authorList>
    </citation>
    <scope>NUCLEOTIDE SEQUENCE</scope>
</reference>
<dbReference type="EMBL" id="VSSQ01059642">
    <property type="protein sequence ID" value="MPN13169.1"/>
    <property type="molecule type" value="Genomic_DNA"/>
</dbReference>
<evidence type="ECO:0000313" key="1">
    <source>
        <dbReference type="EMBL" id="MPN13169.1"/>
    </source>
</evidence>
<gene>
    <name evidence="1" type="ORF">SDC9_160489</name>
</gene>